<evidence type="ECO:0000313" key="2">
    <source>
        <dbReference type="EMBL" id="KAK3383595.1"/>
    </source>
</evidence>
<evidence type="ECO:0000313" key="3">
    <source>
        <dbReference type="Proteomes" id="UP001287356"/>
    </source>
</evidence>
<name>A0AAE0NLE1_9PEZI</name>
<organism evidence="2 3">
    <name type="scientific">Lasiosphaeria ovina</name>
    <dbReference type="NCBI Taxonomy" id="92902"/>
    <lineage>
        <taxon>Eukaryota</taxon>
        <taxon>Fungi</taxon>
        <taxon>Dikarya</taxon>
        <taxon>Ascomycota</taxon>
        <taxon>Pezizomycotina</taxon>
        <taxon>Sordariomycetes</taxon>
        <taxon>Sordariomycetidae</taxon>
        <taxon>Sordariales</taxon>
        <taxon>Lasiosphaeriaceae</taxon>
        <taxon>Lasiosphaeria</taxon>
    </lineage>
</organism>
<proteinExistence type="predicted"/>
<feature type="transmembrane region" description="Helical" evidence="1">
    <location>
        <begin position="12"/>
        <end position="31"/>
    </location>
</feature>
<keyword evidence="1" id="KW-0812">Transmembrane</keyword>
<comment type="caution">
    <text evidence="2">The sequence shown here is derived from an EMBL/GenBank/DDBJ whole genome shotgun (WGS) entry which is preliminary data.</text>
</comment>
<dbReference type="AlphaFoldDB" id="A0AAE0NLE1"/>
<accession>A0AAE0NLE1</accession>
<sequence>MRRRFGSRYYIPWMHLVYQSTIFSLLLMLHLTCSRKYLTSIQMYQYFLRNWELDGASSLNGRGRLWNCQHAAREQRILGHYRMYASTILSLRRRDPHNRPSGFQCLAELSRHGRVVLLSRGPLVNGDYYLGRYKIGTLPYLRRGYLFPSRLLASRGSGHIYVGRVSSTRSLPMGKEIYPPLPTSLLGRIRHNGTRGISISHLRKLP</sequence>
<dbReference type="EMBL" id="JAULSN010000001">
    <property type="protein sequence ID" value="KAK3383595.1"/>
    <property type="molecule type" value="Genomic_DNA"/>
</dbReference>
<gene>
    <name evidence="2" type="ORF">B0T24DRAFT_55162</name>
</gene>
<reference evidence="2" key="1">
    <citation type="journal article" date="2023" name="Mol. Phylogenet. Evol.">
        <title>Genome-scale phylogeny and comparative genomics of the fungal order Sordariales.</title>
        <authorList>
            <person name="Hensen N."/>
            <person name="Bonometti L."/>
            <person name="Westerberg I."/>
            <person name="Brannstrom I.O."/>
            <person name="Guillou S."/>
            <person name="Cros-Aarteil S."/>
            <person name="Calhoun S."/>
            <person name="Haridas S."/>
            <person name="Kuo A."/>
            <person name="Mondo S."/>
            <person name="Pangilinan J."/>
            <person name="Riley R."/>
            <person name="LaButti K."/>
            <person name="Andreopoulos B."/>
            <person name="Lipzen A."/>
            <person name="Chen C."/>
            <person name="Yan M."/>
            <person name="Daum C."/>
            <person name="Ng V."/>
            <person name="Clum A."/>
            <person name="Steindorff A."/>
            <person name="Ohm R.A."/>
            <person name="Martin F."/>
            <person name="Silar P."/>
            <person name="Natvig D.O."/>
            <person name="Lalanne C."/>
            <person name="Gautier V."/>
            <person name="Ament-Velasquez S.L."/>
            <person name="Kruys A."/>
            <person name="Hutchinson M.I."/>
            <person name="Powell A.J."/>
            <person name="Barry K."/>
            <person name="Miller A.N."/>
            <person name="Grigoriev I.V."/>
            <person name="Debuchy R."/>
            <person name="Gladieux P."/>
            <person name="Hiltunen Thoren M."/>
            <person name="Johannesson H."/>
        </authorList>
    </citation>
    <scope>NUCLEOTIDE SEQUENCE</scope>
    <source>
        <strain evidence="2">CBS 958.72</strain>
    </source>
</reference>
<keyword evidence="3" id="KW-1185">Reference proteome</keyword>
<dbReference type="Proteomes" id="UP001287356">
    <property type="component" value="Unassembled WGS sequence"/>
</dbReference>
<protein>
    <submittedName>
        <fullName evidence="2">Uncharacterized protein</fullName>
    </submittedName>
</protein>
<reference evidence="2" key="2">
    <citation type="submission" date="2023-06" db="EMBL/GenBank/DDBJ databases">
        <authorList>
            <consortium name="Lawrence Berkeley National Laboratory"/>
            <person name="Haridas S."/>
            <person name="Hensen N."/>
            <person name="Bonometti L."/>
            <person name="Westerberg I."/>
            <person name="Brannstrom I.O."/>
            <person name="Guillou S."/>
            <person name="Cros-Aarteil S."/>
            <person name="Calhoun S."/>
            <person name="Kuo A."/>
            <person name="Mondo S."/>
            <person name="Pangilinan J."/>
            <person name="Riley R."/>
            <person name="Labutti K."/>
            <person name="Andreopoulos B."/>
            <person name="Lipzen A."/>
            <person name="Chen C."/>
            <person name="Yanf M."/>
            <person name="Daum C."/>
            <person name="Ng V."/>
            <person name="Clum A."/>
            <person name="Steindorff A."/>
            <person name="Ohm R."/>
            <person name="Martin F."/>
            <person name="Silar P."/>
            <person name="Natvig D."/>
            <person name="Lalanne C."/>
            <person name="Gautier V."/>
            <person name="Ament-Velasquez S.L."/>
            <person name="Kruys A."/>
            <person name="Hutchinson M.I."/>
            <person name="Powell A.J."/>
            <person name="Barry K."/>
            <person name="Miller A.N."/>
            <person name="Grigoriev I.V."/>
            <person name="Debuchy R."/>
            <person name="Gladieux P."/>
            <person name="Thoren M.H."/>
            <person name="Johannesson H."/>
        </authorList>
    </citation>
    <scope>NUCLEOTIDE SEQUENCE</scope>
    <source>
        <strain evidence="2">CBS 958.72</strain>
    </source>
</reference>
<keyword evidence="1" id="KW-1133">Transmembrane helix</keyword>
<evidence type="ECO:0000256" key="1">
    <source>
        <dbReference type="SAM" id="Phobius"/>
    </source>
</evidence>
<keyword evidence="1" id="KW-0472">Membrane</keyword>